<evidence type="ECO:0000256" key="1">
    <source>
        <dbReference type="SAM" id="MobiDB-lite"/>
    </source>
</evidence>
<evidence type="ECO:0000256" key="2">
    <source>
        <dbReference type="SAM" id="SignalP"/>
    </source>
</evidence>
<dbReference type="RefSeq" id="WP_009238819.1">
    <property type="nucleotide sequence ID" value="NZ_CM009575.1"/>
</dbReference>
<reference evidence="3 4" key="1">
    <citation type="submission" date="2018-01" db="EMBL/GenBank/DDBJ databases">
        <title>Successful Treatment of Persistent Burkholderia cepacia Bacteremia with Ceftazidime-Avibactam.</title>
        <authorList>
            <person name="Tamma P."/>
            <person name="Fan Y."/>
            <person name="Bergman Y."/>
            <person name="Sick-Samuels A."/>
            <person name="Hsu A."/>
            <person name="Timp W."/>
            <person name="Simner P."/>
        </authorList>
    </citation>
    <scope>NUCLEOTIDE SEQUENCE [LARGE SCALE GENOMIC DNA]</scope>
    <source>
        <strain evidence="3 4">170816</strain>
    </source>
</reference>
<evidence type="ECO:0000313" key="3">
    <source>
        <dbReference type="EMBL" id="POZ84246.1"/>
    </source>
</evidence>
<dbReference type="EMBL" id="PQVP01000002">
    <property type="protein sequence ID" value="POZ84246.1"/>
    <property type="molecule type" value="Genomic_DNA"/>
</dbReference>
<feature type="signal peptide" evidence="2">
    <location>
        <begin position="1"/>
        <end position="28"/>
    </location>
</feature>
<sequence length="404" mass="40795">MKTASAYKAKTRSLSVSNILALSTIMVALTACGGGGDGSGSSSTSTSGGSTTTAPQQDAVSQSSAALVAQTGATAVPGTTSTAQAFDLTADIGDTWRVVLNQDGSFTIKVLSTQYGLSDISGTYTQSTSGSVTTYTGTSTNGSFTLKLDTRTRIIGGNVVLRTRNSSVAGSGYSVPSDTTKLAGDYFFIGTSRNASNGGVPAFMGGTFRIAANGTDVTLCDSGLINASGTCNAVSGSSTPGQYALKLVKNAADGLIHVQQNGSDFGILSFQAGDRGPVLVIDRFGYNQDTPPVLRTGVFYAGKQQVLSGTELNGTWTCSDRGAVFGTVTINGTTVKTADTSGASTAETLYFNDISTNTGLVAANGAATSVVNGQAPSAGVIVLPLSSSMFAVERDAAQSVGVCR</sequence>
<feature type="compositionally biased region" description="Low complexity" evidence="1">
    <location>
        <begin position="40"/>
        <end position="61"/>
    </location>
</feature>
<feature type="chain" id="PRO_5015437184" description="Lipoprotein" evidence="2">
    <location>
        <begin position="29"/>
        <end position="404"/>
    </location>
</feature>
<dbReference type="Proteomes" id="UP000238655">
    <property type="component" value="Chromosome 1"/>
</dbReference>
<feature type="region of interest" description="Disordered" evidence="1">
    <location>
        <begin position="38"/>
        <end position="61"/>
    </location>
</feature>
<organism evidence="3 4">
    <name type="scientific">Burkholderia contaminans</name>
    <dbReference type="NCBI Taxonomy" id="488447"/>
    <lineage>
        <taxon>Bacteria</taxon>
        <taxon>Pseudomonadati</taxon>
        <taxon>Pseudomonadota</taxon>
        <taxon>Betaproteobacteria</taxon>
        <taxon>Burkholderiales</taxon>
        <taxon>Burkholderiaceae</taxon>
        <taxon>Burkholderia</taxon>
        <taxon>Burkholderia cepacia complex</taxon>
    </lineage>
</organism>
<gene>
    <name evidence="3" type="ORF">C3743_30060</name>
</gene>
<dbReference type="PROSITE" id="PS51257">
    <property type="entry name" value="PROKAR_LIPOPROTEIN"/>
    <property type="match status" value="1"/>
</dbReference>
<dbReference type="AlphaFoldDB" id="A0A2S5DYU5"/>
<protein>
    <recommendedName>
        <fullName evidence="5">Lipoprotein</fullName>
    </recommendedName>
</protein>
<keyword evidence="2" id="KW-0732">Signal</keyword>
<evidence type="ECO:0008006" key="5">
    <source>
        <dbReference type="Google" id="ProtNLM"/>
    </source>
</evidence>
<comment type="caution">
    <text evidence="3">The sequence shown here is derived from an EMBL/GenBank/DDBJ whole genome shotgun (WGS) entry which is preliminary data.</text>
</comment>
<accession>A0A2S5DYU5</accession>
<evidence type="ECO:0000313" key="4">
    <source>
        <dbReference type="Proteomes" id="UP000238655"/>
    </source>
</evidence>
<name>A0A2S5DYU5_9BURK</name>
<proteinExistence type="predicted"/>